<dbReference type="PANTHER" id="PTHR46696:SF1">
    <property type="entry name" value="CYTOCHROME P450 YJIB-RELATED"/>
    <property type="match status" value="1"/>
</dbReference>
<organism evidence="8 9">
    <name type="scientific">Phytohabitans suffuscus</name>
    <dbReference type="NCBI Taxonomy" id="624315"/>
    <lineage>
        <taxon>Bacteria</taxon>
        <taxon>Bacillati</taxon>
        <taxon>Actinomycetota</taxon>
        <taxon>Actinomycetes</taxon>
        <taxon>Micromonosporales</taxon>
        <taxon>Micromonosporaceae</taxon>
    </lineage>
</organism>
<evidence type="ECO:0000256" key="5">
    <source>
        <dbReference type="ARBA" id="ARBA00023004"/>
    </source>
</evidence>
<dbReference type="RefSeq" id="WP_173161834.1">
    <property type="nucleotide sequence ID" value="NZ_AP022871.1"/>
</dbReference>
<dbReference type="PRINTS" id="PR00359">
    <property type="entry name" value="BP450"/>
</dbReference>
<protein>
    <submittedName>
        <fullName evidence="8">Cytochrome P450</fullName>
    </submittedName>
</protein>
<dbReference type="PANTHER" id="PTHR46696">
    <property type="entry name" value="P450, PUTATIVE (EUROFUNG)-RELATED"/>
    <property type="match status" value="1"/>
</dbReference>
<dbReference type="GO" id="GO:0005506">
    <property type="term" value="F:iron ion binding"/>
    <property type="evidence" value="ECO:0007669"/>
    <property type="project" value="InterPro"/>
</dbReference>
<dbReference type="GO" id="GO:0016705">
    <property type="term" value="F:oxidoreductase activity, acting on paired donors, with incorporation or reduction of molecular oxygen"/>
    <property type="evidence" value="ECO:0007669"/>
    <property type="project" value="InterPro"/>
</dbReference>
<dbReference type="InterPro" id="IPR036396">
    <property type="entry name" value="Cyt_P450_sf"/>
</dbReference>
<evidence type="ECO:0000256" key="1">
    <source>
        <dbReference type="ARBA" id="ARBA00010617"/>
    </source>
</evidence>
<dbReference type="InterPro" id="IPR001128">
    <property type="entry name" value="Cyt_P450"/>
</dbReference>
<keyword evidence="6 7" id="KW-0503">Monooxygenase</keyword>
<name>A0A6F8YV41_9ACTN</name>
<evidence type="ECO:0000256" key="2">
    <source>
        <dbReference type="ARBA" id="ARBA00022617"/>
    </source>
</evidence>
<evidence type="ECO:0000256" key="7">
    <source>
        <dbReference type="RuleBase" id="RU000461"/>
    </source>
</evidence>
<evidence type="ECO:0000313" key="8">
    <source>
        <dbReference type="EMBL" id="BCB89808.1"/>
    </source>
</evidence>
<evidence type="ECO:0000313" key="9">
    <source>
        <dbReference type="Proteomes" id="UP000503011"/>
    </source>
</evidence>
<dbReference type="KEGG" id="psuu:Psuf_071210"/>
<dbReference type="CDD" id="cd11033">
    <property type="entry name" value="CYP142-like"/>
    <property type="match status" value="1"/>
</dbReference>
<evidence type="ECO:0000256" key="4">
    <source>
        <dbReference type="ARBA" id="ARBA00023002"/>
    </source>
</evidence>
<dbReference type="InterPro" id="IPR002397">
    <property type="entry name" value="Cyt_P450_B"/>
</dbReference>
<dbReference type="GO" id="GO:0020037">
    <property type="term" value="F:heme binding"/>
    <property type="evidence" value="ECO:0007669"/>
    <property type="project" value="InterPro"/>
</dbReference>
<accession>A0A6F8YV41</accession>
<keyword evidence="9" id="KW-1185">Reference proteome</keyword>
<comment type="similarity">
    <text evidence="1 7">Belongs to the cytochrome P450 family.</text>
</comment>
<dbReference type="FunFam" id="1.10.630.10:FF:000018">
    <property type="entry name" value="Cytochrome P450 monooxygenase"/>
    <property type="match status" value="1"/>
</dbReference>
<dbReference type="PRINTS" id="PR00385">
    <property type="entry name" value="P450"/>
</dbReference>
<keyword evidence="2 7" id="KW-0349">Heme</keyword>
<proteinExistence type="inferred from homology"/>
<keyword evidence="3 7" id="KW-0479">Metal-binding</keyword>
<dbReference type="EMBL" id="AP022871">
    <property type="protein sequence ID" value="BCB89808.1"/>
    <property type="molecule type" value="Genomic_DNA"/>
</dbReference>
<reference evidence="8 9" key="2">
    <citation type="submission" date="2020-03" db="EMBL/GenBank/DDBJ databases">
        <authorList>
            <person name="Ichikawa N."/>
            <person name="Kimura A."/>
            <person name="Kitahashi Y."/>
            <person name="Uohara A."/>
        </authorList>
    </citation>
    <scope>NUCLEOTIDE SEQUENCE [LARGE SCALE GENOMIC DNA]</scope>
    <source>
        <strain evidence="8 9">NBRC 105367</strain>
    </source>
</reference>
<gene>
    <name evidence="8" type="ORF">Psuf_071210</name>
</gene>
<dbReference type="PROSITE" id="PS00086">
    <property type="entry name" value="CYTOCHROME_P450"/>
    <property type="match status" value="1"/>
</dbReference>
<dbReference type="GO" id="GO:0004497">
    <property type="term" value="F:monooxygenase activity"/>
    <property type="evidence" value="ECO:0007669"/>
    <property type="project" value="UniProtKB-KW"/>
</dbReference>
<dbReference type="Pfam" id="PF00067">
    <property type="entry name" value="p450"/>
    <property type="match status" value="1"/>
</dbReference>
<dbReference type="InterPro" id="IPR017972">
    <property type="entry name" value="Cyt_P450_CS"/>
</dbReference>
<keyword evidence="4 7" id="KW-0560">Oxidoreductase</keyword>
<dbReference type="Gene3D" id="1.10.630.10">
    <property type="entry name" value="Cytochrome P450"/>
    <property type="match status" value="1"/>
</dbReference>
<dbReference type="AlphaFoldDB" id="A0A6F8YV41"/>
<reference evidence="8 9" key="1">
    <citation type="submission" date="2020-03" db="EMBL/GenBank/DDBJ databases">
        <title>Whole genome shotgun sequence of Phytohabitans suffuscus NBRC 105367.</title>
        <authorList>
            <person name="Komaki H."/>
            <person name="Tamura T."/>
        </authorList>
    </citation>
    <scope>NUCLEOTIDE SEQUENCE [LARGE SCALE GENOMIC DNA]</scope>
    <source>
        <strain evidence="8 9">NBRC 105367</strain>
    </source>
</reference>
<sequence length="407" mass="44956">MDVDLLDPALFYDGQPYHLYRRLRETDPVHWQPMAGGTGYWALTRHADIKAVETDSETYSSEPNTVINDDTVVGDETHKHLIFSDPPHHTDHRRFLSPEFGALPVRSARDTMETLVDEIIDRVIENGECDLVEDIAGRLASFVIADLLGLPREESLALFDAAAVLTRGGSTLEGEGAAATRTMYQHATDAWNHRGASPPGGILGRIAHGEILGTPMDELQFQMDFQLLVSAGSDTTRNLVSTGMTRLFAHPDQHRALVEDVSRVPGAVEEMLRWDPPIVYQRRTATRDAEIGGKRIRAGQKVVSYYGAGNRDPEVFTDPETFDITRSPNPHLTFGAGRHFCLGSHLARLELNTMFTALMLRMPDVRPVAPTAWYRHPEAPAVVGPTSMPVRFTPGPRVATPKAAQPA</sequence>
<dbReference type="GO" id="GO:0017000">
    <property type="term" value="P:antibiotic biosynthetic process"/>
    <property type="evidence" value="ECO:0007669"/>
    <property type="project" value="UniProtKB-ARBA"/>
</dbReference>
<evidence type="ECO:0000256" key="6">
    <source>
        <dbReference type="ARBA" id="ARBA00023033"/>
    </source>
</evidence>
<dbReference type="SUPFAM" id="SSF48264">
    <property type="entry name" value="Cytochrome P450"/>
    <property type="match status" value="1"/>
</dbReference>
<keyword evidence="5 7" id="KW-0408">Iron</keyword>
<dbReference type="Proteomes" id="UP000503011">
    <property type="component" value="Chromosome"/>
</dbReference>
<evidence type="ECO:0000256" key="3">
    <source>
        <dbReference type="ARBA" id="ARBA00022723"/>
    </source>
</evidence>